<dbReference type="GO" id="GO:0005507">
    <property type="term" value="F:copper ion binding"/>
    <property type="evidence" value="ECO:0007669"/>
    <property type="project" value="InterPro"/>
</dbReference>
<comment type="subcellular location">
    <subcellularLocation>
        <location evidence="1">Cell envelope</location>
    </subcellularLocation>
</comment>
<dbReference type="GO" id="GO:0042597">
    <property type="term" value="C:periplasmic space"/>
    <property type="evidence" value="ECO:0007669"/>
    <property type="project" value="InterPro"/>
</dbReference>
<evidence type="ECO:0000256" key="5">
    <source>
        <dbReference type="SAM" id="SignalP"/>
    </source>
</evidence>
<feature type="domain" description="CopC" evidence="6">
    <location>
        <begin position="29"/>
        <end position="124"/>
    </location>
</feature>
<dbReference type="Gene3D" id="2.60.40.1220">
    <property type="match status" value="1"/>
</dbReference>
<dbReference type="AlphaFoldDB" id="A0A2U3QHQ1"/>
<dbReference type="PANTHER" id="PTHR34820:SF4">
    <property type="entry name" value="INNER MEMBRANE PROTEIN YEBZ"/>
    <property type="match status" value="1"/>
</dbReference>
<dbReference type="GO" id="GO:0005886">
    <property type="term" value="C:plasma membrane"/>
    <property type="evidence" value="ECO:0007669"/>
    <property type="project" value="TreeGrafter"/>
</dbReference>
<dbReference type="GO" id="GO:0030313">
    <property type="term" value="C:cell envelope"/>
    <property type="evidence" value="ECO:0007669"/>
    <property type="project" value="UniProtKB-SubCell"/>
</dbReference>
<proteinExistence type="predicted"/>
<reference evidence="8" key="1">
    <citation type="submission" date="2018-03" db="EMBL/GenBank/DDBJ databases">
        <authorList>
            <person name="Zecchin S."/>
        </authorList>
    </citation>
    <scope>NUCLEOTIDE SEQUENCE [LARGE SCALE GENOMIC DNA]</scope>
</reference>
<sequence length="125" mass="13629">MIRLFNSWIAASVLTAVFLCALPEKSLAHAFPDHSDPKVGSTVAGSPSQVRIWFDGDLEPAFSTLMVHNADGKMIDKRDGRVGPADPRLLQVSVPSLPPGTYLVIWNVVARDGHRTNGQFSFTIK</sequence>
<dbReference type="SUPFAM" id="SSF81296">
    <property type="entry name" value="E set domains"/>
    <property type="match status" value="1"/>
</dbReference>
<protein>
    <submittedName>
        <fullName evidence="7">Copper resistance protein CopC</fullName>
    </submittedName>
</protein>
<dbReference type="InterPro" id="IPR014755">
    <property type="entry name" value="Cu-Rt/internalin_Ig-like"/>
</dbReference>
<dbReference type="Pfam" id="PF04234">
    <property type="entry name" value="CopC"/>
    <property type="match status" value="1"/>
</dbReference>
<accession>A0A2U3QHQ1</accession>
<dbReference type="InterPro" id="IPR014756">
    <property type="entry name" value="Ig_E-set"/>
</dbReference>
<keyword evidence="3 5" id="KW-0732">Signal</keyword>
<evidence type="ECO:0000256" key="2">
    <source>
        <dbReference type="ARBA" id="ARBA00022723"/>
    </source>
</evidence>
<name>A0A2U3QHQ1_9BACT</name>
<organism evidence="7 8">
    <name type="scientific">Candidatus Sulfobium mesophilum</name>
    <dbReference type="NCBI Taxonomy" id="2016548"/>
    <lineage>
        <taxon>Bacteria</taxon>
        <taxon>Pseudomonadati</taxon>
        <taxon>Nitrospirota</taxon>
        <taxon>Nitrospiria</taxon>
        <taxon>Nitrospirales</taxon>
        <taxon>Nitrospiraceae</taxon>
        <taxon>Candidatus Sulfobium</taxon>
    </lineage>
</organism>
<feature type="signal peptide" evidence="5">
    <location>
        <begin position="1"/>
        <end position="30"/>
    </location>
</feature>
<dbReference type="EMBL" id="OUUY01000084">
    <property type="protein sequence ID" value="SPQ00918.1"/>
    <property type="molecule type" value="Genomic_DNA"/>
</dbReference>
<dbReference type="Proteomes" id="UP000245125">
    <property type="component" value="Unassembled WGS sequence"/>
</dbReference>
<evidence type="ECO:0000259" key="6">
    <source>
        <dbReference type="Pfam" id="PF04234"/>
    </source>
</evidence>
<dbReference type="OrthoDB" id="9796814at2"/>
<keyword evidence="2" id="KW-0479">Metal-binding</keyword>
<gene>
    <name evidence="7" type="ORF">NBG4_380006</name>
</gene>
<dbReference type="InterPro" id="IPR032694">
    <property type="entry name" value="CopC/D"/>
</dbReference>
<dbReference type="InterPro" id="IPR007348">
    <property type="entry name" value="CopC_dom"/>
</dbReference>
<feature type="chain" id="PRO_5015656330" evidence="5">
    <location>
        <begin position="31"/>
        <end position="125"/>
    </location>
</feature>
<evidence type="ECO:0000313" key="7">
    <source>
        <dbReference type="EMBL" id="SPQ00918.1"/>
    </source>
</evidence>
<keyword evidence="8" id="KW-1185">Reference proteome</keyword>
<keyword evidence="4" id="KW-0186">Copper</keyword>
<evidence type="ECO:0000256" key="4">
    <source>
        <dbReference type="ARBA" id="ARBA00023008"/>
    </source>
</evidence>
<dbReference type="GO" id="GO:0006825">
    <property type="term" value="P:copper ion transport"/>
    <property type="evidence" value="ECO:0007669"/>
    <property type="project" value="InterPro"/>
</dbReference>
<dbReference type="PANTHER" id="PTHR34820">
    <property type="entry name" value="INNER MEMBRANE PROTEIN YEBZ"/>
    <property type="match status" value="1"/>
</dbReference>
<evidence type="ECO:0000256" key="3">
    <source>
        <dbReference type="ARBA" id="ARBA00022729"/>
    </source>
</evidence>
<dbReference type="GO" id="GO:0046688">
    <property type="term" value="P:response to copper ion"/>
    <property type="evidence" value="ECO:0007669"/>
    <property type="project" value="InterPro"/>
</dbReference>
<evidence type="ECO:0000256" key="1">
    <source>
        <dbReference type="ARBA" id="ARBA00004196"/>
    </source>
</evidence>
<evidence type="ECO:0000313" key="8">
    <source>
        <dbReference type="Proteomes" id="UP000245125"/>
    </source>
</evidence>